<reference evidence="13 14" key="1">
    <citation type="journal article" date="2024" name="IMA Fungus">
        <title>IMA Genome - F19 : A genome assembly and annotation guide to empower mycologists, including annotated draft genome sequences of Ceratocystis pirilliformis, Diaporthe australafricana, Fusarium ophioides, Paecilomyces lecythidis, and Sporothrix stenoceras.</title>
        <authorList>
            <person name="Aylward J."/>
            <person name="Wilson A.M."/>
            <person name="Visagie C.M."/>
            <person name="Spraker J."/>
            <person name="Barnes I."/>
            <person name="Buitendag C."/>
            <person name="Ceriani C."/>
            <person name="Del Mar Angel L."/>
            <person name="du Plessis D."/>
            <person name="Fuchs T."/>
            <person name="Gasser K."/>
            <person name="Kramer D."/>
            <person name="Li W."/>
            <person name="Munsamy K."/>
            <person name="Piso A."/>
            <person name="Price J.L."/>
            <person name="Sonnekus B."/>
            <person name="Thomas C."/>
            <person name="van der Nest A."/>
            <person name="van Dijk A."/>
            <person name="van Heerden A."/>
            <person name="van Vuuren N."/>
            <person name="Yilmaz N."/>
            <person name="Duong T.A."/>
            <person name="van der Merwe N.A."/>
            <person name="Wingfield M.J."/>
            <person name="Wingfield B.D."/>
        </authorList>
    </citation>
    <scope>NUCLEOTIDE SEQUENCE [LARGE SCALE GENOMIC DNA]</scope>
    <source>
        <strain evidence="13 14">CMW 18300</strain>
    </source>
</reference>
<evidence type="ECO:0000256" key="12">
    <source>
        <dbReference type="SAM" id="MobiDB-lite"/>
    </source>
</evidence>
<accession>A0ABR3XN30</accession>
<dbReference type="CDD" id="cd22884">
    <property type="entry name" value="TOM22"/>
    <property type="match status" value="1"/>
</dbReference>
<sequence>MDFSLRYFRWELQIPRPAPQPRQPSLATRLLSPIPFECEIAAGLFTSDRPVEQSVPQPATPSEPDYVDVKPDDADSDSDWDLVDDFDDDFDEPIDDDDKMVQLVEVEDEHFQHGQEGPVEDDGDFTDTDSEISNDSDYDPAQESLAERLSALRDIIPPTTRSWFWNKFQTTERVVKGVIFFAGRSMWSISVSALLIGVPFALCWAEEQQVIAMEQEVRMREMGADVLTAGGGDGNTADMVGQALGREGGVETKTAGL</sequence>
<evidence type="ECO:0000256" key="4">
    <source>
        <dbReference type="ARBA" id="ARBA00022692"/>
    </source>
</evidence>
<name>A0ABR3XN30_9PEZI</name>
<feature type="region of interest" description="Disordered" evidence="12">
    <location>
        <begin position="45"/>
        <end position="79"/>
    </location>
</feature>
<proteinExistence type="inferred from homology"/>
<evidence type="ECO:0000256" key="5">
    <source>
        <dbReference type="ARBA" id="ARBA00022787"/>
    </source>
</evidence>
<dbReference type="Proteomes" id="UP001583177">
    <property type="component" value="Unassembled WGS sequence"/>
</dbReference>
<protein>
    <recommendedName>
        <fullName evidence="15">Mitochondrial import receptor subunit tom22</fullName>
    </recommendedName>
</protein>
<evidence type="ECO:0000256" key="8">
    <source>
        <dbReference type="ARBA" id="ARBA00023010"/>
    </source>
</evidence>
<keyword evidence="14" id="KW-1185">Reference proteome</keyword>
<keyword evidence="10" id="KW-0472">Membrane</keyword>
<comment type="similarity">
    <text evidence="2">Belongs to the Tom22 family.</text>
</comment>
<keyword evidence="9" id="KW-0496">Mitochondrion</keyword>
<evidence type="ECO:0000256" key="3">
    <source>
        <dbReference type="ARBA" id="ARBA00022448"/>
    </source>
</evidence>
<evidence type="ECO:0000256" key="7">
    <source>
        <dbReference type="ARBA" id="ARBA00022989"/>
    </source>
</evidence>
<keyword evidence="7" id="KW-1133">Transmembrane helix</keyword>
<dbReference type="Pfam" id="PF04281">
    <property type="entry name" value="Tom22"/>
    <property type="match status" value="1"/>
</dbReference>
<evidence type="ECO:0000256" key="2">
    <source>
        <dbReference type="ARBA" id="ARBA00009874"/>
    </source>
</evidence>
<gene>
    <name evidence="13" type="ORF">Daus18300_002380</name>
</gene>
<evidence type="ECO:0000256" key="11">
    <source>
        <dbReference type="ARBA" id="ARBA00023170"/>
    </source>
</evidence>
<keyword evidence="5" id="KW-1000">Mitochondrion outer membrane</keyword>
<dbReference type="InterPro" id="IPR005683">
    <property type="entry name" value="Tom22"/>
</dbReference>
<evidence type="ECO:0008006" key="15">
    <source>
        <dbReference type="Google" id="ProtNLM"/>
    </source>
</evidence>
<evidence type="ECO:0000313" key="14">
    <source>
        <dbReference type="Proteomes" id="UP001583177"/>
    </source>
</evidence>
<comment type="caution">
    <text evidence="13">The sequence shown here is derived from an EMBL/GenBank/DDBJ whole genome shotgun (WGS) entry which is preliminary data.</text>
</comment>
<evidence type="ECO:0000256" key="1">
    <source>
        <dbReference type="ARBA" id="ARBA00004572"/>
    </source>
</evidence>
<feature type="region of interest" description="Disordered" evidence="12">
    <location>
        <begin position="109"/>
        <end position="140"/>
    </location>
</feature>
<feature type="compositionally biased region" description="Acidic residues" evidence="12">
    <location>
        <begin position="118"/>
        <end position="140"/>
    </location>
</feature>
<comment type="subcellular location">
    <subcellularLocation>
        <location evidence="1">Mitochondrion outer membrane</location>
        <topology evidence="1">Single-pass membrane protein</topology>
    </subcellularLocation>
</comment>
<dbReference type="EMBL" id="JAWRVE010000014">
    <property type="protein sequence ID" value="KAL1877396.1"/>
    <property type="molecule type" value="Genomic_DNA"/>
</dbReference>
<evidence type="ECO:0000256" key="6">
    <source>
        <dbReference type="ARBA" id="ARBA00022927"/>
    </source>
</evidence>
<keyword evidence="3" id="KW-0813">Transport</keyword>
<dbReference type="PANTHER" id="PTHR12504:SF0">
    <property type="entry name" value="MITOCHONDRIAL IMPORT RECEPTOR SUBUNIT TOM22 HOMOLOG"/>
    <property type="match status" value="1"/>
</dbReference>
<keyword evidence="4" id="KW-0812">Transmembrane</keyword>
<keyword evidence="8" id="KW-0811">Translocation</keyword>
<evidence type="ECO:0000256" key="10">
    <source>
        <dbReference type="ARBA" id="ARBA00023136"/>
    </source>
</evidence>
<organism evidence="13 14">
    <name type="scientific">Diaporthe australafricana</name>
    <dbReference type="NCBI Taxonomy" id="127596"/>
    <lineage>
        <taxon>Eukaryota</taxon>
        <taxon>Fungi</taxon>
        <taxon>Dikarya</taxon>
        <taxon>Ascomycota</taxon>
        <taxon>Pezizomycotina</taxon>
        <taxon>Sordariomycetes</taxon>
        <taxon>Sordariomycetidae</taxon>
        <taxon>Diaporthales</taxon>
        <taxon>Diaporthaceae</taxon>
        <taxon>Diaporthe</taxon>
    </lineage>
</organism>
<dbReference type="PANTHER" id="PTHR12504">
    <property type="entry name" value="MITOCHONDRIAL IMPORT RECEPTOR SUBUNIT TOM22"/>
    <property type="match status" value="1"/>
</dbReference>
<evidence type="ECO:0000313" key="13">
    <source>
        <dbReference type="EMBL" id="KAL1877396.1"/>
    </source>
</evidence>
<keyword evidence="6" id="KW-0653">Protein transport</keyword>
<evidence type="ECO:0000256" key="9">
    <source>
        <dbReference type="ARBA" id="ARBA00023128"/>
    </source>
</evidence>
<keyword evidence="11" id="KW-0675">Receptor</keyword>